<protein>
    <submittedName>
        <fullName evidence="1">Uncharacterized protein</fullName>
    </submittedName>
</protein>
<comment type="caution">
    <text evidence="1">The sequence shown here is derived from an EMBL/GenBank/DDBJ whole genome shotgun (WGS) entry which is preliminary data.</text>
</comment>
<proteinExistence type="predicted"/>
<organism evidence="1 2">
    <name type="scientific">Gordonia terrae</name>
    <dbReference type="NCBI Taxonomy" id="2055"/>
    <lineage>
        <taxon>Bacteria</taxon>
        <taxon>Bacillati</taxon>
        <taxon>Actinomycetota</taxon>
        <taxon>Actinomycetes</taxon>
        <taxon>Mycobacteriales</taxon>
        <taxon>Gordoniaceae</taxon>
        <taxon>Gordonia</taxon>
    </lineage>
</organism>
<evidence type="ECO:0000313" key="1">
    <source>
        <dbReference type="EMBL" id="PKZ63575.1"/>
    </source>
</evidence>
<name>A0A2I1R368_9ACTN</name>
<reference evidence="1 2" key="1">
    <citation type="submission" date="2017-12" db="EMBL/GenBank/DDBJ databases">
        <title>Phylogenetic diversity of female urinary microbiome.</title>
        <authorList>
            <person name="Thomas-White K."/>
            <person name="Wolfe A.J."/>
        </authorList>
    </citation>
    <scope>NUCLEOTIDE SEQUENCE [LARGE SCALE GENOMIC DNA]</scope>
    <source>
        <strain evidence="1 2">UMB0777</strain>
    </source>
</reference>
<accession>A0A2I1R368</accession>
<dbReference type="EMBL" id="PKJC01000023">
    <property type="protein sequence ID" value="PKZ63575.1"/>
    <property type="molecule type" value="Genomic_DNA"/>
</dbReference>
<dbReference type="Proteomes" id="UP000234662">
    <property type="component" value="Unassembled WGS sequence"/>
</dbReference>
<evidence type="ECO:0000313" key="2">
    <source>
        <dbReference type="Proteomes" id="UP000234662"/>
    </source>
</evidence>
<sequence>MEVAGAVAEQIDDVDVFSTAVERDQVRRDLDAVLSEIGTSLLRSARRVANILGTSVPGRWDEIDDQIVRIAALRGYLTQAASGDQPAAGLAELIEGSRLPTTGAQTGHGR</sequence>
<gene>
    <name evidence="1" type="ORF">CYJ73_21165</name>
</gene>
<dbReference type="AlphaFoldDB" id="A0A2I1R368"/>